<protein>
    <submittedName>
        <fullName evidence="1">Uncharacterized protein</fullName>
    </submittedName>
</protein>
<gene>
    <name evidence="1" type="ORF">ZIOFF_012656</name>
</gene>
<dbReference type="Proteomes" id="UP000734854">
    <property type="component" value="Unassembled WGS sequence"/>
</dbReference>
<name>A0A8J5HKY3_ZINOF</name>
<evidence type="ECO:0000313" key="1">
    <source>
        <dbReference type="EMBL" id="KAG6530424.1"/>
    </source>
</evidence>
<reference evidence="1 2" key="1">
    <citation type="submission" date="2020-08" db="EMBL/GenBank/DDBJ databases">
        <title>Plant Genome Project.</title>
        <authorList>
            <person name="Zhang R.-G."/>
        </authorList>
    </citation>
    <scope>NUCLEOTIDE SEQUENCE [LARGE SCALE GENOMIC DNA]</scope>
    <source>
        <tissue evidence="1">Rhizome</tissue>
    </source>
</reference>
<keyword evidence="2" id="KW-1185">Reference proteome</keyword>
<accession>A0A8J5HKY3</accession>
<sequence>MIEKMRVAISKGPHSGDSKFYEVVHNILVERWNKNNTPLHCLTHSLNSRYYSHEWLQESPNCLPPHRDIEVSRERKKCIERYYSNSSERRSVNEEFASFSAVIDDFSDNDSMRDRGLMSPTKWWVIHGASTPTLQSLALSYLGTHLLLLVGAAILEIVNLSIDEPELESVLFTDEGGVGDETDMDV</sequence>
<evidence type="ECO:0000313" key="2">
    <source>
        <dbReference type="Proteomes" id="UP000734854"/>
    </source>
</evidence>
<comment type="caution">
    <text evidence="1">The sequence shown here is derived from an EMBL/GenBank/DDBJ whole genome shotgun (WGS) entry which is preliminary data.</text>
</comment>
<dbReference type="InterPro" id="IPR012337">
    <property type="entry name" value="RNaseH-like_sf"/>
</dbReference>
<dbReference type="SUPFAM" id="SSF53098">
    <property type="entry name" value="Ribonuclease H-like"/>
    <property type="match status" value="1"/>
</dbReference>
<dbReference type="EMBL" id="JACMSC010000003">
    <property type="protein sequence ID" value="KAG6530424.1"/>
    <property type="molecule type" value="Genomic_DNA"/>
</dbReference>
<dbReference type="AlphaFoldDB" id="A0A8J5HKY3"/>
<organism evidence="1 2">
    <name type="scientific">Zingiber officinale</name>
    <name type="common">Ginger</name>
    <name type="synonym">Amomum zingiber</name>
    <dbReference type="NCBI Taxonomy" id="94328"/>
    <lineage>
        <taxon>Eukaryota</taxon>
        <taxon>Viridiplantae</taxon>
        <taxon>Streptophyta</taxon>
        <taxon>Embryophyta</taxon>
        <taxon>Tracheophyta</taxon>
        <taxon>Spermatophyta</taxon>
        <taxon>Magnoliopsida</taxon>
        <taxon>Liliopsida</taxon>
        <taxon>Zingiberales</taxon>
        <taxon>Zingiberaceae</taxon>
        <taxon>Zingiber</taxon>
    </lineage>
</organism>
<proteinExistence type="predicted"/>